<dbReference type="AlphaFoldDB" id="A0A0K2TF21"/>
<sequence>MVEIIVSVHFLFKYMSVICNNCFENLYVLVSKEHFIFIEISHSRDFIYLSCKDSLIFLTFDFTSIRTLLIVGIKILTKCSLLANMFIFKIGLINSQGL</sequence>
<reference evidence="1" key="1">
    <citation type="submission" date="2014-05" db="EMBL/GenBank/DDBJ databases">
        <authorList>
            <person name="Chronopoulou M."/>
        </authorList>
    </citation>
    <scope>NUCLEOTIDE SEQUENCE</scope>
    <source>
        <tissue evidence="1">Whole organism</tissue>
    </source>
</reference>
<evidence type="ECO:0000313" key="1">
    <source>
        <dbReference type="EMBL" id="CDW24435.1"/>
    </source>
</evidence>
<accession>A0A0K2TF21</accession>
<proteinExistence type="predicted"/>
<name>A0A0K2TF21_LEPSM</name>
<organism evidence="1">
    <name type="scientific">Lepeophtheirus salmonis</name>
    <name type="common">Salmon louse</name>
    <name type="synonym">Caligus salmonis</name>
    <dbReference type="NCBI Taxonomy" id="72036"/>
    <lineage>
        <taxon>Eukaryota</taxon>
        <taxon>Metazoa</taxon>
        <taxon>Ecdysozoa</taxon>
        <taxon>Arthropoda</taxon>
        <taxon>Crustacea</taxon>
        <taxon>Multicrustacea</taxon>
        <taxon>Hexanauplia</taxon>
        <taxon>Copepoda</taxon>
        <taxon>Siphonostomatoida</taxon>
        <taxon>Caligidae</taxon>
        <taxon>Lepeophtheirus</taxon>
    </lineage>
</organism>
<dbReference type="EMBL" id="HACA01007074">
    <property type="protein sequence ID" value="CDW24435.1"/>
    <property type="molecule type" value="Transcribed_RNA"/>
</dbReference>
<protein>
    <submittedName>
        <fullName evidence="1">Uncharacterized protein</fullName>
    </submittedName>
</protein>